<dbReference type="EMBL" id="JQCP01000004">
    <property type="protein sequence ID" value="KRO01484.1"/>
    <property type="molecule type" value="Genomic_DNA"/>
</dbReference>
<dbReference type="Pfam" id="PF00583">
    <property type="entry name" value="Acetyltransf_1"/>
    <property type="match status" value="1"/>
</dbReference>
<evidence type="ECO:0000313" key="3">
    <source>
        <dbReference type="EMBL" id="KRO01484.1"/>
    </source>
</evidence>
<dbReference type="SUPFAM" id="SSF55729">
    <property type="entry name" value="Acyl-CoA N-acyltransferases (Nat)"/>
    <property type="match status" value="1"/>
</dbReference>
<name>A0ABR5PYA6_9ACTN</name>
<feature type="domain" description="N-acetyltransferase" evidence="2">
    <location>
        <begin position="33"/>
        <end position="201"/>
    </location>
</feature>
<comment type="caution">
    <text evidence="3">The sequence shown here is derived from an EMBL/GenBank/DDBJ whole genome shotgun (WGS) entry which is preliminary data.</text>
</comment>
<keyword evidence="1" id="KW-0808">Transferase</keyword>
<protein>
    <submittedName>
        <fullName evidence="3">Acetyltransferase, gnat family</fullName>
    </submittedName>
</protein>
<gene>
    <name evidence="3" type="ORF">IV60_GL001354</name>
</gene>
<dbReference type="Gene3D" id="3.40.630.30">
    <property type="match status" value="1"/>
</dbReference>
<dbReference type="PANTHER" id="PTHR13947:SF37">
    <property type="entry name" value="LD18367P"/>
    <property type="match status" value="1"/>
</dbReference>
<dbReference type="InterPro" id="IPR016181">
    <property type="entry name" value="Acyl_CoA_acyltransferase"/>
</dbReference>
<keyword evidence="4" id="KW-1185">Reference proteome</keyword>
<evidence type="ECO:0000256" key="1">
    <source>
        <dbReference type="ARBA" id="ARBA00022679"/>
    </source>
</evidence>
<sequence length="205" mass="23665">MYQQYTDNEADTDTSLKIYTKEGRVYGCEETIMNITKAKTSDVKNIMTFYDSLITTMSQDPYRPKWIQGVYPSLDDIKRYCGNEECYLAVREEKIIGSVMIVHDSDENHTQIAWNVSAPKNEITTLHLLAVDPKLQGRSIGFKLMKFAENLCRDRGDKVIRLDALPENVPGNKLYRKCGYHLVSKETRFYESAGYIDFNLYELAL</sequence>
<proteinExistence type="predicted"/>
<dbReference type="CDD" id="cd04301">
    <property type="entry name" value="NAT_SF"/>
    <property type="match status" value="1"/>
</dbReference>
<dbReference type="PANTHER" id="PTHR13947">
    <property type="entry name" value="GNAT FAMILY N-ACETYLTRANSFERASE"/>
    <property type="match status" value="1"/>
</dbReference>
<dbReference type="PROSITE" id="PS51186">
    <property type="entry name" value="GNAT"/>
    <property type="match status" value="1"/>
</dbReference>
<dbReference type="InterPro" id="IPR050769">
    <property type="entry name" value="NAT_camello-type"/>
</dbReference>
<evidence type="ECO:0000313" key="4">
    <source>
        <dbReference type="Proteomes" id="UP000051927"/>
    </source>
</evidence>
<reference evidence="3 4" key="1">
    <citation type="journal article" date="2015" name="Genome Announc.">
        <title>Expanding the biotechnology potential of lactobacilli through comparative genomics of 213 strains and associated genera.</title>
        <authorList>
            <person name="Sun Z."/>
            <person name="Harris H.M."/>
            <person name="McCann A."/>
            <person name="Guo C."/>
            <person name="Argimon S."/>
            <person name="Zhang W."/>
            <person name="Yang X."/>
            <person name="Jeffery I.B."/>
            <person name="Cooney J.C."/>
            <person name="Kagawa T.F."/>
            <person name="Liu W."/>
            <person name="Song Y."/>
            <person name="Salvetti E."/>
            <person name="Wrobel A."/>
            <person name="Rasinkangas P."/>
            <person name="Parkhill J."/>
            <person name="Rea M.C."/>
            <person name="O'Sullivan O."/>
            <person name="Ritari J."/>
            <person name="Douillard F.P."/>
            <person name="Paul Ross R."/>
            <person name="Yang R."/>
            <person name="Briner A.E."/>
            <person name="Felis G.E."/>
            <person name="de Vos W.M."/>
            <person name="Barrangou R."/>
            <person name="Klaenhammer T.R."/>
            <person name="Caufield P.W."/>
            <person name="Cui Y."/>
            <person name="Zhang H."/>
            <person name="O'Toole P.W."/>
        </authorList>
    </citation>
    <scope>NUCLEOTIDE SEQUENCE [LARGE SCALE GENOMIC DNA]</scope>
    <source>
        <strain evidence="3 4">DSM 7090</strain>
    </source>
</reference>
<dbReference type="Proteomes" id="UP000051927">
    <property type="component" value="Unassembled WGS sequence"/>
</dbReference>
<dbReference type="InterPro" id="IPR000182">
    <property type="entry name" value="GNAT_dom"/>
</dbReference>
<evidence type="ECO:0000259" key="2">
    <source>
        <dbReference type="PROSITE" id="PS51186"/>
    </source>
</evidence>
<organism evidence="3 4">
    <name type="scientific">Lancefieldella rimae</name>
    <dbReference type="NCBI Taxonomy" id="1383"/>
    <lineage>
        <taxon>Bacteria</taxon>
        <taxon>Bacillati</taxon>
        <taxon>Actinomycetota</taxon>
        <taxon>Coriobacteriia</taxon>
        <taxon>Coriobacteriales</taxon>
        <taxon>Atopobiaceae</taxon>
        <taxon>Lancefieldella</taxon>
    </lineage>
</organism>
<accession>A0ABR5PYA6</accession>